<dbReference type="SUPFAM" id="SSF50978">
    <property type="entry name" value="WD40 repeat-like"/>
    <property type="match status" value="1"/>
</dbReference>
<dbReference type="Proteomes" id="UP000655225">
    <property type="component" value="Unassembled WGS sequence"/>
</dbReference>
<dbReference type="InterPro" id="IPR036322">
    <property type="entry name" value="WD40_repeat_dom_sf"/>
</dbReference>
<keyword evidence="2" id="KW-1185">Reference proteome</keyword>
<organism evidence="1 2">
    <name type="scientific">Tetracentron sinense</name>
    <name type="common">Spur-leaf</name>
    <dbReference type="NCBI Taxonomy" id="13715"/>
    <lineage>
        <taxon>Eukaryota</taxon>
        <taxon>Viridiplantae</taxon>
        <taxon>Streptophyta</taxon>
        <taxon>Embryophyta</taxon>
        <taxon>Tracheophyta</taxon>
        <taxon>Spermatophyta</taxon>
        <taxon>Magnoliopsida</taxon>
        <taxon>Trochodendrales</taxon>
        <taxon>Trochodendraceae</taxon>
        <taxon>Tetracentron</taxon>
    </lineage>
</organism>
<sequence length="363" mass="39428">MFKDCTIRSCDFDTEQTCVLHSPEKRTEQISSDTEVHLALTPLQPVVFFGFQRRMSVTVVGTVEGGSAPTKIKTDLKKPIINLVCHPRLPVLYVAYADGLIRAYNIHTYAVHYTLQLDNTIKLLGASAFAFHPTLEWIFVGDRRGTLIAWDVSTERPSMIGITQVGSQPITSISWLPMLRLLVTLSKDGTLQGLCSLCFEGKAFILGFFWNFSRPSASNTTARASFERRVDLVITTVISSATLEKGTEEVSLSHQLISQSGVGFPSSSVILEGVEVIQVHPEGKFHLQQGSSTSSPLAEAPDLGCSDEVQEPVDKGLTSGVVGSYNDTGGSTGFVALEALAAEESSFGPIDPLVPFFINQLPE</sequence>
<reference evidence="1 2" key="1">
    <citation type="submission" date="2020-04" db="EMBL/GenBank/DDBJ databases">
        <title>Plant Genome Project.</title>
        <authorList>
            <person name="Zhang R.-G."/>
        </authorList>
    </citation>
    <scope>NUCLEOTIDE SEQUENCE [LARGE SCALE GENOMIC DNA]</scope>
    <source>
        <strain evidence="1">YNK0</strain>
        <tissue evidence="1">Leaf</tissue>
    </source>
</reference>
<proteinExistence type="predicted"/>
<dbReference type="Gene3D" id="2.130.10.10">
    <property type="entry name" value="YVTN repeat-like/Quinoprotein amine dehydrogenase"/>
    <property type="match status" value="1"/>
</dbReference>
<evidence type="ECO:0000313" key="1">
    <source>
        <dbReference type="EMBL" id="KAF8406342.1"/>
    </source>
</evidence>
<comment type="caution">
    <text evidence="1">The sequence shown here is derived from an EMBL/GenBank/DDBJ whole genome shotgun (WGS) entry which is preliminary data.</text>
</comment>
<accession>A0A834ZQ49</accession>
<dbReference type="EMBL" id="JABCRI010000005">
    <property type="protein sequence ID" value="KAF8406342.1"/>
    <property type="molecule type" value="Genomic_DNA"/>
</dbReference>
<dbReference type="AlphaFoldDB" id="A0A834ZQ49"/>
<dbReference type="OrthoDB" id="3295at2759"/>
<dbReference type="InterPro" id="IPR015943">
    <property type="entry name" value="WD40/YVTN_repeat-like_dom_sf"/>
</dbReference>
<protein>
    <submittedName>
        <fullName evidence="1">Uncharacterized protein</fullName>
    </submittedName>
</protein>
<gene>
    <name evidence="1" type="ORF">HHK36_008429</name>
</gene>
<name>A0A834ZQ49_TETSI</name>
<evidence type="ECO:0000313" key="2">
    <source>
        <dbReference type="Proteomes" id="UP000655225"/>
    </source>
</evidence>